<evidence type="ECO:0000256" key="2">
    <source>
        <dbReference type="SAM" id="SignalP"/>
    </source>
</evidence>
<feature type="compositionally biased region" description="Polar residues" evidence="1">
    <location>
        <begin position="761"/>
        <end position="785"/>
    </location>
</feature>
<protein>
    <recommendedName>
        <fullName evidence="5">PDZ domain-containing protein</fullName>
    </recommendedName>
</protein>
<reference evidence="3 4" key="1">
    <citation type="submission" date="2019-10" db="EMBL/GenBank/DDBJ databases">
        <authorList>
            <person name="Palmer J.M."/>
        </authorList>
    </citation>
    <scope>NUCLEOTIDE SEQUENCE [LARGE SCALE GENOMIC DNA]</scope>
    <source>
        <strain evidence="3 4">TWF506</strain>
    </source>
</reference>
<evidence type="ECO:0000313" key="4">
    <source>
        <dbReference type="Proteomes" id="UP001307849"/>
    </source>
</evidence>
<gene>
    <name evidence="3" type="ORF">TWF506_008094</name>
</gene>
<feature type="compositionally biased region" description="Polar residues" evidence="1">
    <location>
        <begin position="895"/>
        <end position="907"/>
    </location>
</feature>
<accession>A0AAN8NL01</accession>
<feature type="region of interest" description="Disordered" evidence="1">
    <location>
        <begin position="708"/>
        <end position="839"/>
    </location>
</feature>
<keyword evidence="2" id="KW-0732">Signal</keyword>
<feature type="region of interest" description="Disordered" evidence="1">
    <location>
        <begin position="406"/>
        <end position="429"/>
    </location>
</feature>
<organism evidence="3 4">
    <name type="scientific">Arthrobotrys conoides</name>
    <dbReference type="NCBI Taxonomy" id="74498"/>
    <lineage>
        <taxon>Eukaryota</taxon>
        <taxon>Fungi</taxon>
        <taxon>Dikarya</taxon>
        <taxon>Ascomycota</taxon>
        <taxon>Pezizomycotina</taxon>
        <taxon>Orbiliomycetes</taxon>
        <taxon>Orbiliales</taxon>
        <taxon>Orbiliaceae</taxon>
        <taxon>Arthrobotrys</taxon>
    </lineage>
</organism>
<feature type="chain" id="PRO_5042948219" description="PDZ domain-containing protein" evidence="2">
    <location>
        <begin position="23"/>
        <end position="907"/>
    </location>
</feature>
<keyword evidence="4" id="KW-1185">Reference proteome</keyword>
<feature type="compositionally biased region" description="Polar residues" evidence="1">
    <location>
        <begin position="503"/>
        <end position="516"/>
    </location>
</feature>
<feature type="compositionally biased region" description="Polar residues" evidence="1">
    <location>
        <begin position="824"/>
        <end position="833"/>
    </location>
</feature>
<comment type="caution">
    <text evidence="3">The sequence shown here is derived from an EMBL/GenBank/DDBJ whole genome shotgun (WGS) entry which is preliminary data.</text>
</comment>
<evidence type="ECO:0008006" key="5">
    <source>
        <dbReference type="Google" id="ProtNLM"/>
    </source>
</evidence>
<evidence type="ECO:0000256" key="1">
    <source>
        <dbReference type="SAM" id="MobiDB-lite"/>
    </source>
</evidence>
<name>A0AAN8NL01_9PEZI</name>
<evidence type="ECO:0000313" key="3">
    <source>
        <dbReference type="EMBL" id="KAK6513655.1"/>
    </source>
</evidence>
<feature type="compositionally biased region" description="Polar residues" evidence="1">
    <location>
        <begin position="413"/>
        <end position="422"/>
    </location>
</feature>
<sequence length="907" mass="99211">MAVKEHWLWLLVWGLLLRTTLCQQHRGYFLLRVVSVNNPNGRFKASNDFLITAPTTPSHPLTIRKNPFTMCPTKPEAIYSPSSIWLADWRIPAMSSLTPSSTSTSAFSFFARAKMAMEDVKTPLLRSLSRKTRSLVFGYLGADEGNAREGRVVLLEVPDGSKSLEGFRQGDTVVDVGGLGSTESIRFLHDPIDPSAGSPNLQPNLTPPMSGSWVTGTLDPSIKGGEAYFTACEPTTPNAGIYHLFRAGIPRLTRSENFFRHFYSSCEDVYLHAERVADESICFRWDMERERDASGFADLGEKRLFTLYHNSITPSIPIVITSEVDNPTQPVGENPDATTNNKNNFNDNQALDMKNYYMPVTRKTSQASYPIERTISSITAIEDLLTDEDDNDTTSFAEGLKDFMSAGRGTPAFGSTENSDSGGSREGMKLPDEVNIMPVVGNMVTPGVLSNRISSDLRGNDRNRLIIPVTNMHADRNPSRRESIQVPDSYNRLYPYLPFFDPSQQPKSQQVDNSQGVDEGIGASRNPVRSRPQAVVTGNPLLGIPRGKGGLPFLAGSERPGLVGLKEGERKRESLVLPGIMGSRSGNIPSIFSRNSIPSTGDWDGRNTLRGYQNIAGVNMNALLPDIKGNTERQADTNGGIKMLPLKEVEDDDAVVETPEFPTTRKPAVRGSPMDMYITSDNLGFPVVMDRSSRKVTEKSGITGLNIREWGNPKGKEGYTDIGTASEGLRRRLRNKGGSIPASPRGSIPGTPKGLRRSINIEAQGNRGTDSTNSPPGGRTPSPQKSKARGAGTNIPRPRTPSPTSPRSKNTGRRSPSLPALKTTDFNVKTGNLPSGKRKVRDKVNVVNHREIIEDRKKKSTVPRFKSSKEFVKWLKENRPGSGSAAGQGEKLVGATTNVIDTGKQPN</sequence>
<feature type="region of interest" description="Disordered" evidence="1">
    <location>
        <begin position="503"/>
        <end position="541"/>
    </location>
</feature>
<proteinExistence type="predicted"/>
<feature type="region of interest" description="Disordered" evidence="1">
    <location>
        <begin position="878"/>
        <end position="907"/>
    </location>
</feature>
<feature type="signal peptide" evidence="2">
    <location>
        <begin position="1"/>
        <end position="22"/>
    </location>
</feature>
<dbReference type="AlphaFoldDB" id="A0AAN8NL01"/>
<dbReference type="Proteomes" id="UP001307849">
    <property type="component" value="Unassembled WGS sequence"/>
</dbReference>
<dbReference type="EMBL" id="JAVHJM010000005">
    <property type="protein sequence ID" value="KAK6513655.1"/>
    <property type="molecule type" value="Genomic_DNA"/>
</dbReference>